<comment type="caution">
    <text evidence="2">The sequence shown here is derived from an EMBL/GenBank/DDBJ whole genome shotgun (WGS) entry which is preliminary data.</text>
</comment>
<reference evidence="2 3" key="1">
    <citation type="submission" date="2019-02" db="EMBL/GenBank/DDBJ databases">
        <title>Draft genome sequence of Amycolatopsis sp. 8-3EHSu isolated from roots of Suaeda maritima.</title>
        <authorList>
            <person name="Duangmal K."/>
            <person name="Chantavorakit T."/>
        </authorList>
    </citation>
    <scope>NUCLEOTIDE SEQUENCE [LARGE SCALE GENOMIC DNA]</scope>
    <source>
        <strain evidence="2 3">8-3EHSu</strain>
    </source>
</reference>
<sequence>MTVRLLTEETPDTDSTFPGDPAERSARWRVTRDLGGSLGFRLVKTRLRRGEPGRADVEEQRAEPERVLTLTAGGLDRLFPRQAHLH</sequence>
<protein>
    <submittedName>
        <fullName evidence="2">Uncharacterized protein</fullName>
    </submittedName>
</protein>
<dbReference type="AlphaFoldDB" id="A0A4Q7JBJ2"/>
<feature type="region of interest" description="Disordered" evidence="1">
    <location>
        <begin position="1"/>
        <end position="23"/>
    </location>
</feature>
<organism evidence="2 3">
    <name type="scientific">Amycolatopsis suaedae</name>
    <dbReference type="NCBI Taxonomy" id="2510978"/>
    <lineage>
        <taxon>Bacteria</taxon>
        <taxon>Bacillati</taxon>
        <taxon>Actinomycetota</taxon>
        <taxon>Actinomycetes</taxon>
        <taxon>Pseudonocardiales</taxon>
        <taxon>Pseudonocardiaceae</taxon>
        <taxon>Amycolatopsis</taxon>
    </lineage>
</organism>
<name>A0A4Q7JBJ2_9PSEU</name>
<evidence type="ECO:0000313" key="2">
    <source>
        <dbReference type="EMBL" id="RZQ64386.1"/>
    </source>
</evidence>
<dbReference type="EMBL" id="SFCC01000004">
    <property type="protein sequence ID" value="RZQ64386.1"/>
    <property type="molecule type" value="Genomic_DNA"/>
</dbReference>
<evidence type="ECO:0000313" key="3">
    <source>
        <dbReference type="Proteomes" id="UP000292003"/>
    </source>
</evidence>
<keyword evidence="3" id="KW-1185">Reference proteome</keyword>
<dbReference type="Proteomes" id="UP000292003">
    <property type="component" value="Unassembled WGS sequence"/>
</dbReference>
<proteinExistence type="predicted"/>
<evidence type="ECO:0000256" key="1">
    <source>
        <dbReference type="SAM" id="MobiDB-lite"/>
    </source>
</evidence>
<gene>
    <name evidence="2" type="ORF">EWH70_10515</name>
</gene>
<accession>A0A4Q7JBJ2</accession>
<dbReference type="RefSeq" id="WP_130475097.1">
    <property type="nucleotide sequence ID" value="NZ_SFCC01000004.1"/>
</dbReference>